<evidence type="ECO:0008006" key="3">
    <source>
        <dbReference type="Google" id="ProtNLM"/>
    </source>
</evidence>
<evidence type="ECO:0000313" key="2">
    <source>
        <dbReference type="Proteomes" id="UP000030645"/>
    </source>
</evidence>
<dbReference type="InterPro" id="IPR007658">
    <property type="entry name" value="DUF594"/>
</dbReference>
<dbReference type="AlphaFoldDB" id="W9SAT8"/>
<name>W9SAT8_9ROSA</name>
<dbReference type="eggNOG" id="ENOG502QQBP">
    <property type="taxonomic scope" value="Eukaryota"/>
</dbReference>
<protein>
    <recommendedName>
        <fullName evidence="3">DUF4220 domain-containing protein</fullName>
    </recommendedName>
</protein>
<reference evidence="2" key="1">
    <citation type="submission" date="2013-01" db="EMBL/GenBank/DDBJ databases">
        <title>Draft Genome Sequence of a Mulberry Tree, Morus notabilis C.K. Schneid.</title>
        <authorList>
            <person name="He N."/>
            <person name="Zhao S."/>
        </authorList>
    </citation>
    <scope>NUCLEOTIDE SEQUENCE</scope>
</reference>
<accession>W9SAT8</accession>
<sequence length="155" mass="17494">MLTALSLDALAYDVISCLGNWGVAFRDTCAEAKRFFGKYKSNLVSHDHSKACEKIISVKTKLRASAVKGSSKSKSVLFDTCILAKQLQRLEKWWEVMDRMWVELLSYAAVNCRSIVHAQQPSKGGELLTFTWLLMNHMGLGFHFSEEEQDGSHFS</sequence>
<dbReference type="PANTHER" id="PTHR31325">
    <property type="entry name" value="OS01G0798800 PROTEIN-RELATED"/>
    <property type="match status" value="1"/>
</dbReference>
<dbReference type="EMBL" id="KE346342">
    <property type="protein sequence ID" value="EXC33640.1"/>
    <property type="molecule type" value="Genomic_DNA"/>
</dbReference>
<gene>
    <name evidence="1" type="ORF">L484_013837</name>
</gene>
<organism evidence="1 2">
    <name type="scientific">Morus notabilis</name>
    <dbReference type="NCBI Taxonomy" id="981085"/>
    <lineage>
        <taxon>Eukaryota</taxon>
        <taxon>Viridiplantae</taxon>
        <taxon>Streptophyta</taxon>
        <taxon>Embryophyta</taxon>
        <taxon>Tracheophyta</taxon>
        <taxon>Spermatophyta</taxon>
        <taxon>Magnoliopsida</taxon>
        <taxon>eudicotyledons</taxon>
        <taxon>Gunneridae</taxon>
        <taxon>Pentapetalae</taxon>
        <taxon>rosids</taxon>
        <taxon>fabids</taxon>
        <taxon>Rosales</taxon>
        <taxon>Moraceae</taxon>
        <taxon>Moreae</taxon>
        <taxon>Morus</taxon>
    </lineage>
</organism>
<dbReference type="STRING" id="981085.W9SAT8"/>
<keyword evidence="2" id="KW-1185">Reference proteome</keyword>
<dbReference type="Pfam" id="PF04578">
    <property type="entry name" value="DUF594"/>
    <property type="match status" value="1"/>
</dbReference>
<proteinExistence type="predicted"/>
<evidence type="ECO:0000313" key="1">
    <source>
        <dbReference type="EMBL" id="EXC33640.1"/>
    </source>
</evidence>
<dbReference type="Proteomes" id="UP000030645">
    <property type="component" value="Unassembled WGS sequence"/>
</dbReference>